<evidence type="ECO:0000313" key="11">
    <source>
        <dbReference type="Proteomes" id="UP001233271"/>
    </source>
</evidence>
<keyword evidence="1 6" id="KW-0645">Protease</keyword>
<evidence type="ECO:0000256" key="2">
    <source>
        <dbReference type="ARBA" id="ARBA00022723"/>
    </source>
</evidence>
<evidence type="ECO:0000256" key="1">
    <source>
        <dbReference type="ARBA" id="ARBA00022670"/>
    </source>
</evidence>
<proteinExistence type="inferred from homology"/>
<dbReference type="GO" id="GO:0034982">
    <property type="term" value="P:mitochondrial protein processing"/>
    <property type="evidence" value="ECO:0007669"/>
    <property type="project" value="TreeGrafter"/>
</dbReference>
<feature type="compositionally biased region" description="Polar residues" evidence="7">
    <location>
        <begin position="51"/>
        <end position="61"/>
    </location>
</feature>
<evidence type="ECO:0000256" key="6">
    <source>
        <dbReference type="RuleBase" id="RU003983"/>
    </source>
</evidence>
<accession>A0AA48QX31</accession>
<feature type="compositionally biased region" description="Basic and acidic residues" evidence="7">
    <location>
        <begin position="41"/>
        <end position="50"/>
    </location>
</feature>
<gene>
    <name evidence="10" type="primary">OMA1</name>
    <name evidence="10" type="ORF">CcaverHIS019_0504650</name>
</gene>
<evidence type="ECO:0000259" key="9">
    <source>
        <dbReference type="Pfam" id="PF01435"/>
    </source>
</evidence>
<dbReference type="Pfam" id="PF01435">
    <property type="entry name" value="Peptidase_M48"/>
    <property type="match status" value="1"/>
</dbReference>
<dbReference type="GO" id="GO:0005743">
    <property type="term" value="C:mitochondrial inner membrane"/>
    <property type="evidence" value="ECO:0007669"/>
    <property type="project" value="TreeGrafter"/>
</dbReference>
<dbReference type="GO" id="GO:0046872">
    <property type="term" value="F:metal ion binding"/>
    <property type="evidence" value="ECO:0007669"/>
    <property type="project" value="UniProtKB-KW"/>
</dbReference>
<name>A0AA48QX31_9TREE</name>
<comment type="similarity">
    <text evidence="6">Belongs to the peptidase M48 family.</text>
</comment>
<dbReference type="InterPro" id="IPR001915">
    <property type="entry name" value="Peptidase_M48"/>
</dbReference>
<dbReference type="GO" id="GO:0004222">
    <property type="term" value="F:metalloendopeptidase activity"/>
    <property type="evidence" value="ECO:0007669"/>
    <property type="project" value="InterPro"/>
</dbReference>
<feature type="region of interest" description="Disordered" evidence="7">
    <location>
        <begin position="23"/>
        <end position="61"/>
    </location>
</feature>
<comment type="cofactor">
    <cofactor evidence="6">
        <name>Zn(2+)</name>
        <dbReference type="ChEBI" id="CHEBI:29105"/>
    </cofactor>
    <text evidence="6">Binds 1 zinc ion per subunit.</text>
</comment>
<dbReference type="RefSeq" id="XP_060458102.1">
    <property type="nucleotide sequence ID" value="XM_060601627.1"/>
</dbReference>
<keyword evidence="8" id="KW-0812">Transmembrane</keyword>
<keyword evidence="2" id="KW-0479">Metal-binding</keyword>
<dbReference type="CDD" id="cd07331">
    <property type="entry name" value="M48C_Oma1_like"/>
    <property type="match status" value="1"/>
</dbReference>
<sequence length="386" mass="42103">MFRPLFAAARATVRSVPRAAAPSQRSGLQALRRPISSTSRRSVEYRRFDTRSSGQPNSSDNAVNYVRRRVGGDRGMVIYGVLIGGGVIYYVAHLERVPVTGRLRFMDCSPEQESEIGQATYSETMAQLQGQLLPPNHPVTRRVREIAKRIVERNGLGRVKEGHTLSTIEEVMGSWGMGGGMESPGNISATEEGNENAEWEVYVVDDSKTMNAFVIPGGKIFVFTGILPVSGNDSGLATVMGHEISHVVARHGAERMSYMKVLFAVSFILETLGLDVGLTRALVTLMLQLPNSRTSESEADDIGLRLMAKACYDPSEAPKVWERMSEMGGGGGKFDITSTHPANRKRIKALEKELPLANELAAANCSGVADHKASFDEATANWSKWS</sequence>
<keyword evidence="4 6" id="KW-0862">Zinc</keyword>
<keyword evidence="8" id="KW-0472">Membrane</keyword>
<feature type="domain" description="Peptidase M48" evidence="9">
    <location>
        <begin position="193"/>
        <end position="353"/>
    </location>
</feature>
<organism evidence="10 11">
    <name type="scientific">Cutaneotrichosporon cavernicola</name>
    <dbReference type="NCBI Taxonomy" id="279322"/>
    <lineage>
        <taxon>Eukaryota</taxon>
        <taxon>Fungi</taxon>
        <taxon>Dikarya</taxon>
        <taxon>Basidiomycota</taxon>
        <taxon>Agaricomycotina</taxon>
        <taxon>Tremellomycetes</taxon>
        <taxon>Trichosporonales</taxon>
        <taxon>Trichosporonaceae</taxon>
        <taxon>Cutaneotrichosporon</taxon>
    </lineage>
</organism>
<evidence type="ECO:0000256" key="8">
    <source>
        <dbReference type="SAM" id="Phobius"/>
    </source>
</evidence>
<evidence type="ECO:0000313" key="10">
    <source>
        <dbReference type="EMBL" id="BEI92837.1"/>
    </source>
</evidence>
<dbReference type="Proteomes" id="UP001233271">
    <property type="component" value="Chromosome 5"/>
</dbReference>
<evidence type="ECO:0000256" key="4">
    <source>
        <dbReference type="ARBA" id="ARBA00022833"/>
    </source>
</evidence>
<dbReference type="EMBL" id="AP028216">
    <property type="protein sequence ID" value="BEI92837.1"/>
    <property type="molecule type" value="Genomic_DNA"/>
</dbReference>
<evidence type="ECO:0000256" key="7">
    <source>
        <dbReference type="SAM" id="MobiDB-lite"/>
    </source>
</evidence>
<dbReference type="GeneID" id="85496707"/>
<dbReference type="KEGG" id="ccac:CcaHIS019_0504650"/>
<keyword evidence="3 6" id="KW-0378">Hydrolase</keyword>
<feature type="transmembrane region" description="Helical" evidence="8">
    <location>
        <begin position="76"/>
        <end position="92"/>
    </location>
</feature>
<dbReference type="AlphaFoldDB" id="A0AA48QX31"/>
<dbReference type="GO" id="GO:0006515">
    <property type="term" value="P:protein quality control for misfolded or incompletely synthesized proteins"/>
    <property type="evidence" value="ECO:0007669"/>
    <property type="project" value="TreeGrafter"/>
</dbReference>
<protein>
    <recommendedName>
        <fullName evidence="9">Peptidase M48 domain-containing protein</fullName>
    </recommendedName>
</protein>
<dbReference type="Gene3D" id="3.30.2010.10">
    <property type="entry name" value="Metalloproteases ('zincins'), catalytic domain"/>
    <property type="match status" value="1"/>
</dbReference>
<dbReference type="InterPro" id="IPR051156">
    <property type="entry name" value="Mito/Outer_Membr_Metalloprot"/>
</dbReference>
<reference evidence="10" key="1">
    <citation type="journal article" date="2023" name="BMC Genomics">
        <title>Chromosome-level genome assemblies of Cutaneotrichosporon spp. (Trichosporonales, Basidiomycota) reveal imbalanced evolution between nucleotide sequences and chromosome synteny.</title>
        <authorList>
            <person name="Kobayashi Y."/>
            <person name="Kayamori A."/>
            <person name="Aoki K."/>
            <person name="Shiwa Y."/>
            <person name="Matsutani M."/>
            <person name="Fujita N."/>
            <person name="Sugita T."/>
            <person name="Iwasaki W."/>
            <person name="Tanaka N."/>
            <person name="Takashima M."/>
        </authorList>
    </citation>
    <scope>NUCLEOTIDE SEQUENCE</scope>
    <source>
        <strain evidence="10">HIS019</strain>
    </source>
</reference>
<keyword evidence="11" id="KW-1185">Reference proteome</keyword>
<dbReference type="PANTHER" id="PTHR22726:SF1">
    <property type="entry name" value="METALLOENDOPEPTIDASE OMA1, MITOCHONDRIAL"/>
    <property type="match status" value="1"/>
</dbReference>
<dbReference type="PANTHER" id="PTHR22726">
    <property type="entry name" value="METALLOENDOPEPTIDASE OMA1"/>
    <property type="match status" value="1"/>
</dbReference>
<keyword evidence="5 6" id="KW-0482">Metalloprotease</keyword>
<keyword evidence="8" id="KW-1133">Transmembrane helix</keyword>
<evidence type="ECO:0000256" key="3">
    <source>
        <dbReference type="ARBA" id="ARBA00022801"/>
    </source>
</evidence>
<evidence type="ECO:0000256" key="5">
    <source>
        <dbReference type="ARBA" id="ARBA00023049"/>
    </source>
</evidence>